<proteinExistence type="predicted"/>
<evidence type="ECO:0000313" key="2">
    <source>
        <dbReference type="EMBL" id="EMS23567.1"/>
    </source>
</evidence>
<evidence type="ECO:0000313" key="3">
    <source>
        <dbReference type="Proteomes" id="UP000016926"/>
    </source>
</evidence>
<dbReference type="RefSeq" id="XP_016274686.1">
    <property type="nucleotide sequence ID" value="XM_016420959.1"/>
</dbReference>
<keyword evidence="2" id="KW-0418">Kinase</keyword>
<keyword evidence="2" id="KW-0808">Transferase</keyword>
<evidence type="ECO:0000256" key="1">
    <source>
        <dbReference type="SAM" id="MobiDB-lite"/>
    </source>
</evidence>
<organism evidence="2 3">
    <name type="scientific">Rhodotorula toruloides (strain NP11)</name>
    <name type="common">Yeast</name>
    <name type="synonym">Rhodosporidium toruloides</name>
    <dbReference type="NCBI Taxonomy" id="1130832"/>
    <lineage>
        <taxon>Eukaryota</taxon>
        <taxon>Fungi</taxon>
        <taxon>Dikarya</taxon>
        <taxon>Basidiomycota</taxon>
        <taxon>Pucciniomycotina</taxon>
        <taxon>Microbotryomycetes</taxon>
        <taxon>Sporidiobolales</taxon>
        <taxon>Sporidiobolaceae</taxon>
        <taxon>Rhodotorula</taxon>
    </lineage>
</organism>
<dbReference type="GeneID" id="27371314"/>
<dbReference type="AlphaFoldDB" id="M7WSL6"/>
<dbReference type="Proteomes" id="UP000016926">
    <property type="component" value="Unassembled WGS sequence"/>
</dbReference>
<dbReference type="HOGENOM" id="CLU_395955_0_0_1"/>
<dbReference type="Gene3D" id="1.10.510.10">
    <property type="entry name" value="Transferase(Phosphotransferase) domain 1"/>
    <property type="match status" value="1"/>
</dbReference>
<dbReference type="GO" id="GO:0016301">
    <property type="term" value="F:kinase activity"/>
    <property type="evidence" value="ECO:0007669"/>
    <property type="project" value="UniProtKB-KW"/>
</dbReference>
<accession>M7WSL6</accession>
<feature type="compositionally biased region" description="Gly residues" evidence="1">
    <location>
        <begin position="344"/>
        <end position="361"/>
    </location>
</feature>
<dbReference type="InterPro" id="IPR011009">
    <property type="entry name" value="Kinase-like_dom_sf"/>
</dbReference>
<dbReference type="SUPFAM" id="SSF56112">
    <property type="entry name" value="Protein kinase-like (PK-like)"/>
    <property type="match status" value="1"/>
</dbReference>
<sequence>MRMKQALNTRIPPRNFVCTPTSTELAAIAAGERVRLTPPLTQRVIRPDEIGGREAAIPLTIEPINETEISYFEAVRRQMAGYFSNARQHPHDYLHLPPTLYRPEELGIEPTTYYSEAQLGHWLSQDLIPSARSLSDIDGDIWTIGPDTAGNRANMWPVTSADLVLSRWLGGGWEGAASAIKAVLDETLEEGRTKALAMGVYPCMINSIMTSQIRRSQHAGVENPYIPLIITNGSVFFVVLGRLDIIDGEAYGRLGFTRMESLANYPLRLLFFAHALMHRLNPTLPPPPGFSLDEALKSTIQPSVAFKSQAKAEEALRALEMAKRASDKSGAKGNQESDGTEAGRSGGTGGRAGGVAGGGEARGGRHFPLSSLLATRLRAKDIQKLALPLRFELVVAWWGEGRGRSDPTTFELATARDSQPATDHVPTVVLDKLLSKVDSLSVAKSTALNLVFKKAWVADERATELLNEGAIFDELYRQDDAADFLVGYAGFFESTNESHYLLVTEAGEALEDWRKESDAVIEIVEQLHQRGYVHGDLAERNVVRTPAGLRLIDLGRARRAEGHECAREMEQLKKVLAGEADWLVYSFLGYHYGW</sequence>
<dbReference type="EMBL" id="KB722647">
    <property type="protein sequence ID" value="EMS23567.1"/>
    <property type="molecule type" value="Genomic_DNA"/>
</dbReference>
<dbReference type="eggNOG" id="ENOG502TEPW">
    <property type="taxonomic scope" value="Eukaryota"/>
</dbReference>
<keyword evidence="3" id="KW-1185">Reference proteome</keyword>
<gene>
    <name evidence="2" type="ORF">RHTO_07301</name>
</gene>
<dbReference type="OrthoDB" id="3182995at2759"/>
<reference evidence="2 3" key="1">
    <citation type="journal article" date="2012" name="Nat. Commun.">
        <title>A multi-omic map of the lipid-producing yeast Rhodosporidium toruloides.</title>
        <authorList>
            <person name="Zhu Z."/>
            <person name="Zhang S."/>
            <person name="Liu H."/>
            <person name="Shen H."/>
            <person name="Lin X."/>
            <person name="Yang F."/>
            <person name="Zhou Y.J."/>
            <person name="Jin G."/>
            <person name="Ye M."/>
            <person name="Zou H."/>
            <person name="Zou H."/>
            <person name="Zhao Z.K."/>
        </authorList>
    </citation>
    <scope>NUCLEOTIDE SEQUENCE [LARGE SCALE GENOMIC DNA]</scope>
    <source>
        <strain evidence="2 3">NP11</strain>
    </source>
</reference>
<name>M7WSL6_RHOT1</name>
<feature type="region of interest" description="Disordered" evidence="1">
    <location>
        <begin position="322"/>
        <end position="362"/>
    </location>
</feature>
<protein>
    <submittedName>
        <fullName evidence="2">Protein kinase-like domain containing protein</fullName>
    </submittedName>
</protein>